<dbReference type="EMBL" id="BPVZ01000049">
    <property type="protein sequence ID" value="GKV17845.1"/>
    <property type="molecule type" value="Genomic_DNA"/>
</dbReference>
<dbReference type="PANTHER" id="PTHR47446">
    <property type="entry name" value="RING-TYPE E3 UBIQUITIN TRANSFERASE"/>
    <property type="match status" value="1"/>
</dbReference>
<dbReference type="PANTHER" id="PTHR47446:SF3">
    <property type="entry name" value="RING-TYPE E3 UBIQUITIN TRANSFERASE"/>
    <property type="match status" value="1"/>
</dbReference>
<name>A0AAV5K5K3_9ROSI</name>
<evidence type="ECO:0000313" key="3">
    <source>
        <dbReference type="Proteomes" id="UP001054252"/>
    </source>
</evidence>
<dbReference type="InterPro" id="IPR056512">
    <property type="entry name" value="LIN_N"/>
</dbReference>
<evidence type="ECO:0000259" key="1">
    <source>
        <dbReference type="Pfam" id="PF23568"/>
    </source>
</evidence>
<evidence type="ECO:0000313" key="2">
    <source>
        <dbReference type="EMBL" id="GKV17845.1"/>
    </source>
</evidence>
<sequence length="284" mass="32261">MFIIDPFFSRIDFAPELWKDLFLPYMGSIVGWYSESRHRLMMEVIPASSSDLSFAFDFDQFFIESVVFSMRPDQMEKLKVIPILPISEPPMSSLHEVSLSIPDYVKFGPILPKSGEFSPVFRSKRGEREDSRTTLNSAMIEDLDESATWFPQDVPEENEDESDYEPNDAYADVEDRFQEVVYVKVVKQDKDKEIGSAVFSLSSKAARGSFPTGFDIQHITINNDFIFTATRVGIIEVWLKERITRVDSIKIRNGGNAKIIALTSDMDGAMLYAGTSDGKIQVRT</sequence>
<feature type="domain" description="Putative E3 ubiquitin-protein ligase LIN N-terminal" evidence="1">
    <location>
        <begin position="1"/>
        <end position="80"/>
    </location>
</feature>
<reference evidence="2 3" key="1">
    <citation type="journal article" date="2021" name="Commun. Biol.">
        <title>The genome of Shorea leprosula (Dipterocarpaceae) highlights the ecological relevance of drought in aseasonal tropical rainforests.</title>
        <authorList>
            <person name="Ng K.K.S."/>
            <person name="Kobayashi M.J."/>
            <person name="Fawcett J.A."/>
            <person name="Hatakeyama M."/>
            <person name="Paape T."/>
            <person name="Ng C.H."/>
            <person name="Ang C.C."/>
            <person name="Tnah L.H."/>
            <person name="Lee C.T."/>
            <person name="Nishiyama T."/>
            <person name="Sese J."/>
            <person name="O'Brien M.J."/>
            <person name="Copetti D."/>
            <person name="Mohd Noor M.I."/>
            <person name="Ong R.C."/>
            <person name="Putra M."/>
            <person name="Sireger I.Z."/>
            <person name="Indrioko S."/>
            <person name="Kosugi Y."/>
            <person name="Izuno A."/>
            <person name="Isagi Y."/>
            <person name="Lee S.L."/>
            <person name="Shimizu K.K."/>
        </authorList>
    </citation>
    <scope>NUCLEOTIDE SEQUENCE [LARGE SCALE GENOMIC DNA]</scope>
    <source>
        <strain evidence="2">214</strain>
    </source>
</reference>
<gene>
    <name evidence="2" type="ORF">SLEP1_g28301</name>
</gene>
<comment type="caution">
    <text evidence="2">The sequence shown here is derived from an EMBL/GenBank/DDBJ whole genome shotgun (WGS) entry which is preliminary data.</text>
</comment>
<organism evidence="2 3">
    <name type="scientific">Rubroshorea leprosula</name>
    <dbReference type="NCBI Taxonomy" id="152421"/>
    <lineage>
        <taxon>Eukaryota</taxon>
        <taxon>Viridiplantae</taxon>
        <taxon>Streptophyta</taxon>
        <taxon>Embryophyta</taxon>
        <taxon>Tracheophyta</taxon>
        <taxon>Spermatophyta</taxon>
        <taxon>Magnoliopsida</taxon>
        <taxon>eudicotyledons</taxon>
        <taxon>Gunneridae</taxon>
        <taxon>Pentapetalae</taxon>
        <taxon>rosids</taxon>
        <taxon>malvids</taxon>
        <taxon>Malvales</taxon>
        <taxon>Dipterocarpaceae</taxon>
        <taxon>Rubroshorea</taxon>
    </lineage>
</organism>
<dbReference type="InterPro" id="IPR052858">
    <property type="entry name" value="E3_ubiquitin-ligase_LIN"/>
</dbReference>
<dbReference type="Pfam" id="PF23568">
    <property type="entry name" value="ARM_LIN"/>
    <property type="match status" value="1"/>
</dbReference>
<proteinExistence type="predicted"/>
<keyword evidence="3" id="KW-1185">Reference proteome</keyword>
<accession>A0AAV5K5K3</accession>
<dbReference type="Proteomes" id="UP001054252">
    <property type="component" value="Unassembled WGS sequence"/>
</dbReference>
<dbReference type="AlphaFoldDB" id="A0AAV5K5K3"/>
<protein>
    <recommendedName>
        <fullName evidence="1">Putative E3 ubiquitin-protein ligase LIN N-terminal domain-containing protein</fullName>
    </recommendedName>
</protein>